<evidence type="ECO:0000256" key="2">
    <source>
        <dbReference type="ARBA" id="ARBA00022771"/>
    </source>
</evidence>
<dbReference type="AlphaFoldDB" id="A0A165PEA1"/>
<dbReference type="STRING" id="1314781.A0A165PEA1"/>
<reference evidence="6 7" key="1">
    <citation type="journal article" date="2016" name="Mol. Biol. Evol.">
        <title>Comparative Genomics of Early-Diverging Mushroom-Forming Fungi Provides Insights into the Origins of Lignocellulose Decay Capabilities.</title>
        <authorList>
            <person name="Nagy L.G."/>
            <person name="Riley R."/>
            <person name="Tritt A."/>
            <person name="Adam C."/>
            <person name="Daum C."/>
            <person name="Floudas D."/>
            <person name="Sun H."/>
            <person name="Yadav J.S."/>
            <person name="Pangilinan J."/>
            <person name="Larsson K.H."/>
            <person name="Matsuura K."/>
            <person name="Barry K."/>
            <person name="Labutti K."/>
            <person name="Kuo R."/>
            <person name="Ohm R.A."/>
            <person name="Bhattacharya S.S."/>
            <person name="Shirouzu T."/>
            <person name="Yoshinaga Y."/>
            <person name="Martin F.M."/>
            <person name="Grigoriev I.V."/>
            <person name="Hibbett D.S."/>
        </authorList>
    </citation>
    <scope>NUCLEOTIDE SEQUENCE [LARGE SCALE GENOMIC DNA]</scope>
    <source>
        <strain evidence="6 7">HHB12029</strain>
    </source>
</reference>
<gene>
    <name evidence="6" type="ORF">EXIGLDRAFT_760274</name>
</gene>
<keyword evidence="2 4" id="KW-0863">Zinc-finger</keyword>
<evidence type="ECO:0000259" key="5">
    <source>
        <dbReference type="PROSITE" id="PS50865"/>
    </source>
</evidence>
<dbReference type="SUPFAM" id="SSF144232">
    <property type="entry name" value="HIT/MYND zinc finger-like"/>
    <property type="match status" value="1"/>
</dbReference>
<evidence type="ECO:0000256" key="4">
    <source>
        <dbReference type="PROSITE-ProRule" id="PRU00134"/>
    </source>
</evidence>
<dbReference type="Proteomes" id="UP000077266">
    <property type="component" value="Unassembled WGS sequence"/>
</dbReference>
<proteinExistence type="predicted"/>
<name>A0A165PEA1_EXIGL</name>
<evidence type="ECO:0000313" key="7">
    <source>
        <dbReference type="Proteomes" id="UP000077266"/>
    </source>
</evidence>
<dbReference type="PROSITE" id="PS50865">
    <property type="entry name" value="ZF_MYND_2"/>
    <property type="match status" value="1"/>
</dbReference>
<evidence type="ECO:0000256" key="3">
    <source>
        <dbReference type="ARBA" id="ARBA00022833"/>
    </source>
</evidence>
<dbReference type="Pfam" id="PF01753">
    <property type="entry name" value="zf-MYND"/>
    <property type="match status" value="1"/>
</dbReference>
<dbReference type="InParanoid" id="A0A165PEA1"/>
<accession>A0A165PEA1</accession>
<dbReference type="EMBL" id="KV425890">
    <property type="protein sequence ID" value="KZW02052.1"/>
    <property type="molecule type" value="Genomic_DNA"/>
</dbReference>
<organism evidence="6 7">
    <name type="scientific">Exidia glandulosa HHB12029</name>
    <dbReference type="NCBI Taxonomy" id="1314781"/>
    <lineage>
        <taxon>Eukaryota</taxon>
        <taxon>Fungi</taxon>
        <taxon>Dikarya</taxon>
        <taxon>Basidiomycota</taxon>
        <taxon>Agaricomycotina</taxon>
        <taxon>Agaricomycetes</taxon>
        <taxon>Auriculariales</taxon>
        <taxon>Exidiaceae</taxon>
        <taxon>Exidia</taxon>
    </lineage>
</organism>
<keyword evidence="7" id="KW-1185">Reference proteome</keyword>
<sequence length="204" mass="22626">MPNRLCLTLALAMEAGPATLNVQLTFLCGDGAKLHYTHALPTTLISAAQKDPVYRTNQTWQQLFVESIFPVIQQRYKEYYATIPRKRCIVCARASTHALTTPMSWLHKDPPFVAVLVSPVCKRPACDRDSRATIQEMILQEMVELDPHKSEALVALPCGVCGTTVNTRKCTGCGTLAYCSKEHQKAHWQEHKALCNSIKGANTA</sequence>
<dbReference type="GO" id="GO:0008270">
    <property type="term" value="F:zinc ion binding"/>
    <property type="evidence" value="ECO:0007669"/>
    <property type="project" value="UniProtKB-KW"/>
</dbReference>
<evidence type="ECO:0000313" key="6">
    <source>
        <dbReference type="EMBL" id="KZW02052.1"/>
    </source>
</evidence>
<protein>
    <recommendedName>
        <fullName evidence="5">MYND-type domain-containing protein</fullName>
    </recommendedName>
</protein>
<dbReference type="OrthoDB" id="265717at2759"/>
<evidence type="ECO:0000256" key="1">
    <source>
        <dbReference type="ARBA" id="ARBA00022723"/>
    </source>
</evidence>
<dbReference type="InterPro" id="IPR002893">
    <property type="entry name" value="Znf_MYND"/>
</dbReference>
<keyword evidence="1" id="KW-0479">Metal-binding</keyword>
<dbReference type="Gene3D" id="6.10.140.2220">
    <property type="match status" value="1"/>
</dbReference>
<keyword evidence="3" id="KW-0862">Zinc</keyword>
<dbReference type="PROSITE" id="PS01360">
    <property type="entry name" value="ZF_MYND_1"/>
    <property type="match status" value="1"/>
</dbReference>
<feature type="domain" description="MYND-type" evidence="5">
    <location>
        <begin position="158"/>
        <end position="195"/>
    </location>
</feature>